<dbReference type="EMBL" id="JACHHI010000006">
    <property type="protein sequence ID" value="MBB6478225.1"/>
    <property type="molecule type" value="Genomic_DNA"/>
</dbReference>
<dbReference type="RefSeq" id="WP_159822528.1">
    <property type="nucleotide sequence ID" value="NZ_CABWNB010000002.1"/>
</dbReference>
<name>A0A841R2V9_9FIRM</name>
<evidence type="ECO:0000313" key="1">
    <source>
        <dbReference type="EMBL" id="MBB6478225.1"/>
    </source>
</evidence>
<dbReference type="GeneID" id="93486550"/>
<sequence length="213" mass="23366">MCHPVALLAAQVGAQLMGQRAQTKANINMYRAQEQAALTNQKMSERRQEQIAEEYGREEGRMRDRMRLIAGQNAAEGGAAGLQLGGSLMDVLGASYGGYLDDKAANLRNQRNDVYNEFVQGWNYGQEAKQARAGAANAKMAGRRAMLGTILGGALQYRDLRSNVGAANYSNAAPDPTVRLGDVMTNNNYTIYKQGGKFHINNKHTPWLAGKWR</sequence>
<reference evidence="1 2" key="1">
    <citation type="submission" date="2020-08" db="EMBL/GenBank/DDBJ databases">
        <title>Genomic Encyclopedia of Type Strains, Phase IV (KMG-IV): sequencing the most valuable type-strain genomes for metagenomic binning, comparative biology and taxonomic classification.</title>
        <authorList>
            <person name="Goeker M."/>
        </authorList>
    </citation>
    <scope>NUCLEOTIDE SEQUENCE [LARGE SCALE GENOMIC DNA]</scope>
    <source>
        <strain evidence="1 2">DSM 21255</strain>
    </source>
</reference>
<comment type="caution">
    <text evidence="1">The sequence shown here is derived from an EMBL/GenBank/DDBJ whole genome shotgun (WGS) entry which is preliminary data.</text>
</comment>
<accession>A0A841R2V9</accession>
<organism evidence="1 2">
    <name type="scientific">Negativicoccus succinicivorans</name>
    <dbReference type="NCBI Taxonomy" id="620903"/>
    <lineage>
        <taxon>Bacteria</taxon>
        <taxon>Bacillati</taxon>
        <taxon>Bacillota</taxon>
        <taxon>Negativicutes</taxon>
        <taxon>Veillonellales</taxon>
        <taxon>Veillonellaceae</taxon>
        <taxon>Negativicoccus</taxon>
    </lineage>
</organism>
<evidence type="ECO:0000313" key="2">
    <source>
        <dbReference type="Proteomes" id="UP000591941"/>
    </source>
</evidence>
<proteinExistence type="predicted"/>
<gene>
    <name evidence="1" type="ORF">HNR45_001295</name>
</gene>
<dbReference type="AlphaFoldDB" id="A0A841R2V9"/>
<keyword evidence="2" id="KW-1185">Reference proteome</keyword>
<protein>
    <submittedName>
        <fullName evidence="1">Uncharacterized protein</fullName>
    </submittedName>
</protein>
<dbReference type="Proteomes" id="UP000591941">
    <property type="component" value="Unassembled WGS sequence"/>
</dbReference>